<dbReference type="EMBL" id="DSQF01000017">
    <property type="protein sequence ID" value="HGZ43315.1"/>
    <property type="molecule type" value="Genomic_DNA"/>
</dbReference>
<dbReference type="PANTHER" id="PTHR10098">
    <property type="entry name" value="RAPSYN-RELATED"/>
    <property type="match status" value="1"/>
</dbReference>
<name>A0A832I4V2_UNCEI</name>
<dbReference type="SUPFAM" id="SSF48452">
    <property type="entry name" value="TPR-like"/>
    <property type="match status" value="2"/>
</dbReference>
<dbReference type="AlphaFoldDB" id="A0A832I4V2"/>
<dbReference type="Pfam" id="PF12770">
    <property type="entry name" value="CHAT"/>
    <property type="match status" value="1"/>
</dbReference>
<dbReference type="Gene3D" id="1.25.40.10">
    <property type="entry name" value="Tetratricopeptide repeat domain"/>
    <property type="match status" value="2"/>
</dbReference>
<feature type="domain" description="CHAT" evidence="1">
    <location>
        <begin position="568"/>
        <end position="827"/>
    </location>
</feature>
<dbReference type="PANTHER" id="PTHR10098:SF108">
    <property type="entry name" value="TETRATRICOPEPTIDE REPEAT PROTEIN 28"/>
    <property type="match status" value="1"/>
</dbReference>
<comment type="caution">
    <text evidence="2">The sequence shown here is derived from an EMBL/GenBank/DDBJ whole genome shotgun (WGS) entry which is preliminary data.</text>
</comment>
<dbReference type="InterPro" id="IPR024983">
    <property type="entry name" value="CHAT_dom"/>
</dbReference>
<protein>
    <submittedName>
        <fullName evidence="2">CHAT domain-containing protein</fullName>
    </submittedName>
</protein>
<gene>
    <name evidence="2" type="ORF">ENR23_07820</name>
</gene>
<evidence type="ECO:0000259" key="1">
    <source>
        <dbReference type="Pfam" id="PF12770"/>
    </source>
</evidence>
<evidence type="ECO:0000313" key="2">
    <source>
        <dbReference type="EMBL" id="HGZ43315.1"/>
    </source>
</evidence>
<accession>A0A832I4V2</accession>
<reference evidence="2" key="1">
    <citation type="journal article" date="2020" name="mSystems">
        <title>Genome- and Community-Level Interaction Insights into Carbon Utilization and Element Cycling Functions of Hydrothermarchaeota in Hydrothermal Sediment.</title>
        <authorList>
            <person name="Zhou Z."/>
            <person name="Liu Y."/>
            <person name="Xu W."/>
            <person name="Pan J."/>
            <person name="Luo Z.H."/>
            <person name="Li M."/>
        </authorList>
    </citation>
    <scope>NUCLEOTIDE SEQUENCE [LARGE SCALE GENOMIC DNA]</scope>
    <source>
        <strain evidence="2">SpSt-381</strain>
    </source>
</reference>
<dbReference type="InterPro" id="IPR011990">
    <property type="entry name" value="TPR-like_helical_dom_sf"/>
</dbReference>
<sequence length="851" mass="88440">MARGRAAGDALLERRALLKRGAYGIFDGRADDAARDGARAESLAVAARDDADLRAALRVRGLALLDAERHGEARPVFERLLALGRRARQPDDEGTALRGLAYLDLEAGRWGLARARYRLSLERLRGTPHRYGWLTARIGLARAHAQGFAAWDSARAIYDEVVEEARAGGFAELEAQACNNLGALEWAAGDPSRAAALWRRVVALRAARSPAQGVVPAANLSVALTYLGRYDEAAEVLEEVRARLAPSAPAGRRALLLTQLALVRARQGRASEAAALHRQAVALAAGLPAEQADGHCDPAAGHVLRTAGPRAALDSLAAWRARRRGDAWPVGAAAEAAAWLALGRGHEALAALAALPPAGPRDHALEGIRRGLLASRAHRAAGDRARAAAAARAAVEAWERLRTATRDPAWREAHGPSARVFALHLAALAMDGASGPDARARAAFDAVQRFRARTLAERMSGAAETARPLPRDVRADSLQRAVLRPGEVLLDYVAHHDSTLVVALARDRARAAWLPGDATLRPRVSAFLDVVAPSALDGRPLAAATPAAEAARAAAAGLGAIAFSGVAEMVASARRVIVVADGALAAVPFALLADPATGRALAERAEVVHAPSAAFLSAARARRAPQATPPARILALAGPVADGDRPLPGAAEELAWLARRFAGVVARPAGSLAGLGTAARALAGGDVLHIAAHTETAPGAPWRTGVRLAAPAGREPFVLRAADVARLRLRGRLVVLSGCGTYGTTGGAAEAPQGLATAFLAAGVPTAVATMWPVADRTAARFTEAFYERLARGLDAGAALRGAQAELRAHGAAREPHAWAAFTLVGDPGTRVTLAPAGRVTGGGFGSLSRW</sequence>
<proteinExistence type="predicted"/>
<organism evidence="2">
    <name type="scientific">Eiseniibacteriota bacterium</name>
    <dbReference type="NCBI Taxonomy" id="2212470"/>
    <lineage>
        <taxon>Bacteria</taxon>
        <taxon>Candidatus Eiseniibacteriota</taxon>
    </lineage>
</organism>